<evidence type="ECO:0008006" key="3">
    <source>
        <dbReference type="Google" id="ProtNLM"/>
    </source>
</evidence>
<reference evidence="1" key="1">
    <citation type="submission" date="2023-05" db="EMBL/GenBank/DDBJ databases">
        <title>Genome and transcriptome analyses reveal genes involved in the formation of fine ridges on petal epidermal cells in Hibiscus trionum.</title>
        <authorList>
            <person name="Koshimizu S."/>
            <person name="Masuda S."/>
            <person name="Ishii T."/>
            <person name="Shirasu K."/>
            <person name="Hoshino A."/>
            <person name="Arita M."/>
        </authorList>
    </citation>
    <scope>NUCLEOTIDE SEQUENCE</scope>
    <source>
        <strain evidence="1">Hamamatsu line</strain>
    </source>
</reference>
<keyword evidence="2" id="KW-1185">Reference proteome</keyword>
<name>A0A9W7IJH2_HIBTR</name>
<dbReference type="OrthoDB" id="1935929at2759"/>
<dbReference type="Gene3D" id="3.60.10.10">
    <property type="entry name" value="Endonuclease/exonuclease/phosphatase"/>
    <property type="match status" value="1"/>
</dbReference>
<comment type="caution">
    <text evidence="1">The sequence shown here is derived from an EMBL/GenBank/DDBJ whole genome shotgun (WGS) entry which is preliminary data.</text>
</comment>
<dbReference type="EMBL" id="BSYR01000027">
    <property type="protein sequence ID" value="GMI95318.1"/>
    <property type="molecule type" value="Genomic_DNA"/>
</dbReference>
<organism evidence="1 2">
    <name type="scientific">Hibiscus trionum</name>
    <name type="common">Flower of an hour</name>
    <dbReference type="NCBI Taxonomy" id="183268"/>
    <lineage>
        <taxon>Eukaryota</taxon>
        <taxon>Viridiplantae</taxon>
        <taxon>Streptophyta</taxon>
        <taxon>Embryophyta</taxon>
        <taxon>Tracheophyta</taxon>
        <taxon>Spermatophyta</taxon>
        <taxon>Magnoliopsida</taxon>
        <taxon>eudicotyledons</taxon>
        <taxon>Gunneridae</taxon>
        <taxon>Pentapetalae</taxon>
        <taxon>rosids</taxon>
        <taxon>malvids</taxon>
        <taxon>Malvales</taxon>
        <taxon>Malvaceae</taxon>
        <taxon>Malvoideae</taxon>
        <taxon>Hibiscus</taxon>
    </lineage>
</organism>
<dbReference type="Proteomes" id="UP001165190">
    <property type="component" value="Unassembled WGS sequence"/>
</dbReference>
<gene>
    <name evidence="1" type="ORF">HRI_003201100</name>
</gene>
<proteinExistence type="predicted"/>
<dbReference type="PANTHER" id="PTHR33710:SF62">
    <property type="entry name" value="DUF4283 DOMAIN PROTEIN"/>
    <property type="match status" value="1"/>
</dbReference>
<dbReference type="PANTHER" id="PTHR33710">
    <property type="entry name" value="BNAC02G09200D PROTEIN"/>
    <property type="match status" value="1"/>
</dbReference>
<dbReference type="AlphaFoldDB" id="A0A9W7IJH2"/>
<protein>
    <recommendedName>
        <fullName evidence="3">Reverse transcriptase</fullName>
    </recommendedName>
</protein>
<dbReference type="SUPFAM" id="SSF56219">
    <property type="entry name" value="DNase I-like"/>
    <property type="match status" value="1"/>
</dbReference>
<accession>A0A9W7IJH2</accession>
<evidence type="ECO:0000313" key="2">
    <source>
        <dbReference type="Proteomes" id="UP001165190"/>
    </source>
</evidence>
<evidence type="ECO:0000313" key="1">
    <source>
        <dbReference type="EMBL" id="GMI95318.1"/>
    </source>
</evidence>
<sequence>MSSFRAALDDCSLSDVGYQSRWYTWEKGKFESTNIRERLDRGVANNAWWSLHPHFVLSHMTHSFSDHCPLLMDTFTQSTPRSLWHFKFEAAWLLEESCESEVRKL</sequence>
<dbReference type="InterPro" id="IPR036691">
    <property type="entry name" value="Endo/exonu/phosph_ase_sf"/>
</dbReference>